<proteinExistence type="predicted"/>
<reference evidence="5" key="1">
    <citation type="journal article" date="2019" name="Int. J. Syst. Evol. Microbiol.">
        <title>The Global Catalogue of Microorganisms (GCM) 10K type strain sequencing project: providing services to taxonomists for standard genome sequencing and annotation.</title>
        <authorList>
            <consortium name="The Broad Institute Genomics Platform"/>
            <consortium name="The Broad Institute Genome Sequencing Center for Infectious Disease"/>
            <person name="Wu L."/>
            <person name="Ma J."/>
        </authorList>
    </citation>
    <scope>NUCLEOTIDE SEQUENCE [LARGE SCALE GENOMIC DNA]</scope>
    <source>
        <strain evidence="5">CGMCC 1.15480</strain>
    </source>
</reference>
<dbReference type="PANTHER" id="PTHR45947:SF3">
    <property type="entry name" value="SULFOQUINOVOSYL TRANSFERASE SQD2"/>
    <property type="match status" value="1"/>
</dbReference>
<dbReference type="Proteomes" id="UP000597761">
    <property type="component" value="Unassembled WGS sequence"/>
</dbReference>
<gene>
    <name evidence="4" type="ORF">GCM10011512_28690</name>
</gene>
<name>A0ABQ1PNJ9_9MICC</name>
<organism evidence="4 5">
    <name type="scientific">Tersicoccus solisilvae</name>
    <dbReference type="NCBI Taxonomy" id="1882339"/>
    <lineage>
        <taxon>Bacteria</taxon>
        <taxon>Bacillati</taxon>
        <taxon>Actinomycetota</taxon>
        <taxon>Actinomycetes</taxon>
        <taxon>Micrococcales</taxon>
        <taxon>Micrococcaceae</taxon>
        <taxon>Tersicoccus</taxon>
    </lineage>
</organism>
<keyword evidence="5" id="KW-1185">Reference proteome</keyword>
<evidence type="ECO:0000256" key="2">
    <source>
        <dbReference type="ARBA" id="ARBA00022679"/>
    </source>
</evidence>
<evidence type="ECO:0000313" key="5">
    <source>
        <dbReference type="Proteomes" id="UP000597761"/>
    </source>
</evidence>
<dbReference type="Gene3D" id="3.40.50.2000">
    <property type="entry name" value="Glycogen Phosphorylase B"/>
    <property type="match status" value="1"/>
</dbReference>
<dbReference type="InterPro" id="IPR001296">
    <property type="entry name" value="Glyco_trans_1"/>
</dbReference>
<feature type="domain" description="Glycosyl transferase family 1" evidence="3">
    <location>
        <begin position="227"/>
        <end position="346"/>
    </location>
</feature>
<dbReference type="RefSeq" id="WP_188669114.1">
    <property type="nucleotide sequence ID" value="NZ_BMJI01000028.1"/>
</dbReference>
<dbReference type="SUPFAM" id="SSF53756">
    <property type="entry name" value="UDP-Glycosyltransferase/glycogen phosphorylase"/>
    <property type="match status" value="1"/>
</dbReference>
<dbReference type="InterPro" id="IPR050194">
    <property type="entry name" value="Glycosyltransferase_grp1"/>
</dbReference>
<evidence type="ECO:0000313" key="4">
    <source>
        <dbReference type="EMBL" id="GGD00104.1"/>
    </source>
</evidence>
<dbReference type="PANTHER" id="PTHR45947">
    <property type="entry name" value="SULFOQUINOVOSYL TRANSFERASE SQD2"/>
    <property type="match status" value="1"/>
</dbReference>
<keyword evidence="2" id="KW-0808">Transferase</keyword>
<evidence type="ECO:0000259" key="3">
    <source>
        <dbReference type="Pfam" id="PF00534"/>
    </source>
</evidence>
<dbReference type="EMBL" id="BMJI01000028">
    <property type="protein sequence ID" value="GGD00104.1"/>
    <property type="molecule type" value="Genomic_DNA"/>
</dbReference>
<protein>
    <recommendedName>
        <fullName evidence="1">D-inositol 3-phosphate glycosyltransferase</fullName>
    </recommendedName>
</protein>
<comment type="caution">
    <text evidence="4">The sequence shown here is derived from an EMBL/GenBank/DDBJ whole genome shotgun (WGS) entry which is preliminary data.</text>
</comment>
<accession>A0ABQ1PNJ9</accession>
<evidence type="ECO:0000256" key="1">
    <source>
        <dbReference type="ARBA" id="ARBA00021292"/>
    </source>
</evidence>
<dbReference type="Pfam" id="PF00534">
    <property type="entry name" value="Glycos_transf_1"/>
    <property type="match status" value="1"/>
</dbReference>
<sequence length="400" mass="43893">MTAAGGDGERPRVVISAYACGPVDEPEARAGWEFAVAAARHHDVWVVTRERFREPIAAALRERPGLAAHLTVVHQDLPRLMRWRRRSWDVYWYYAAWQAKLARTVTALHRRHRFAVGHHLTFANDWLPCGLARVPRLPLVWGPVGGASRLPYWRLRRWLGLRGSVTELVRDAATAGPRRWFGDPTARRAAVVVAQNADVARRFAHARRVVVEPNAVLDGLGARRAVESQDRTAVFAGRLLAWKGGRLAIETIAHPSARSWRLIVFGAGYERRRLERLAAARGVEDRVEFRGHRPRAEVLAAIAGATAFLFPSLHDQAGWVAAEASTLGCPVVCLPLGGPPLLAAPNAFVASLTGDVVAGLAGQLNRAAQTGGRPHQRWSASRLPALVDDWYADAAEAVAP</sequence>
<dbReference type="CDD" id="cd03801">
    <property type="entry name" value="GT4_PimA-like"/>
    <property type="match status" value="1"/>
</dbReference>